<dbReference type="Proteomes" id="UP000251960">
    <property type="component" value="Chromosome 7"/>
</dbReference>
<name>A0A3L6E3G5_MAIZE</name>
<evidence type="ECO:0000313" key="8">
    <source>
        <dbReference type="EMBL" id="PWZ15474.1"/>
    </source>
</evidence>
<evidence type="ECO:0000256" key="2">
    <source>
        <dbReference type="ARBA" id="ARBA00022723"/>
    </source>
</evidence>
<feature type="domain" description="Polycomb protein VEFS-Box" evidence="7">
    <location>
        <begin position="8"/>
        <end position="65"/>
    </location>
</feature>
<protein>
    <recommendedName>
        <fullName evidence="7">Polycomb protein VEFS-Box domain-containing protein</fullName>
    </recommendedName>
</protein>
<evidence type="ECO:0000256" key="4">
    <source>
        <dbReference type="ARBA" id="ARBA00022833"/>
    </source>
</evidence>
<organism evidence="8">
    <name type="scientific">Zea mays</name>
    <name type="common">Maize</name>
    <dbReference type="NCBI Taxonomy" id="4577"/>
    <lineage>
        <taxon>Eukaryota</taxon>
        <taxon>Viridiplantae</taxon>
        <taxon>Streptophyta</taxon>
        <taxon>Embryophyta</taxon>
        <taxon>Tracheophyta</taxon>
        <taxon>Spermatophyta</taxon>
        <taxon>Magnoliopsida</taxon>
        <taxon>Liliopsida</taxon>
        <taxon>Poales</taxon>
        <taxon>Poaceae</taxon>
        <taxon>PACMAD clade</taxon>
        <taxon>Panicoideae</taxon>
        <taxon>Andropogonodae</taxon>
        <taxon>Andropogoneae</taxon>
        <taxon>Tripsacinae</taxon>
        <taxon>Zea</taxon>
    </lineage>
</organism>
<comment type="caution">
    <text evidence="8">The sequence shown here is derived from an EMBL/GenBank/DDBJ whole genome shotgun (WGS) entry which is preliminary data.</text>
</comment>
<proteinExistence type="inferred from homology"/>
<comment type="similarity">
    <text evidence="1">Belongs to the VEFS (VRN2-EMF2-FIS2-SU(Z)12) family.</text>
</comment>
<evidence type="ECO:0000259" key="7">
    <source>
        <dbReference type="Pfam" id="PF09733"/>
    </source>
</evidence>
<dbReference type="PANTHER" id="PTHR22597:SF16">
    <property type="entry name" value="POLYCOMB PROTEIN VEFS-BOX DOMAIN-CONTAINING PROTEIN"/>
    <property type="match status" value="1"/>
</dbReference>
<dbReference type="GO" id="GO:0005634">
    <property type="term" value="C:nucleus"/>
    <property type="evidence" value="ECO:0007669"/>
    <property type="project" value="UniProtKB-ARBA"/>
</dbReference>
<reference evidence="8" key="1">
    <citation type="journal article" date="2018" name="Nat. Genet.">
        <title>Extensive intraspecific gene order and gene structural variations between Mo17 and other maize genomes.</title>
        <authorList>
            <person name="Sun S."/>
            <person name="Zhou Y."/>
            <person name="Chen J."/>
            <person name="Shi J."/>
            <person name="Zhao H."/>
            <person name="Zhao H."/>
            <person name="Song W."/>
            <person name="Zhang M."/>
            <person name="Cui Y."/>
            <person name="Dong X."/>
            <person name="Liu H."/>
            <person name="Ma X."/>
            <person name="Jiao Y."/>
            <person name="Wang B."/>
            <person name="Wei X."/>
            <person name="Stein J.C."/>
            <person name="Glaubitz J.C."/>
            <person name="Lu F."/>
            <person name="Yu G."/>
            <person name="Liang C."/>
            <person name="Fengler K."/>
            <person name="Li B."/>
            <person name="Rafalski A."/>
            <person name="Schnable P.S."/>
            <person name="Ware D.H."/>
            <person name="Buckler E.S."/>
            <person name="Lai J."/>
        </authorList>
    </citation>
    <scope>NUCLEOTIDE SEQUENCE [LARGE SCALE GENOMIC DNA]</scope>
    <source>
        <tissue evidence="8">Seedling</tissue>
    </source>
</reference>
<dbReference type="PANTHER" id="PTHR22597">
    <property type="entry name" value="POLYCOMB GROUP PROTEIN"/>
    <property type="match status" value="1"/>
</dbReference>
<accession>A0A3L6E3G5</accession>
<gene>
    <name evidence="8" type="ORF">Zm00014a_011042</name>
</gene>
<keyword evidence="2" id="KW-0479">Metal-binding</keyword>
<evidence type="ECO:0000256" key="6">
    <source>
        <dbReference type="ARBA" id="ARBA00023163"/>
    </source>
</evidence>
<dbReference type="CDD" id="cd21553">
    <property type="entry name" value="VEFS-box_EMF2-like"/>
    <property type="match status" value="1"/>
</dbReference>
<dbReference type="InterPro" id="IPR019135">
    <property type="entry name" value="Polycomb_protein_VEFS-Box"/>
</dbReference>
<sequence>MQKYLDRVPMQLEQVFSDRDSEDEVDDDIADFEDRRMLDDFVDVTKDEKLIMHMWNSFVRKQRLVLSTNTHYSDYHNMKV</sequence>
<evidence type="ECO:0000256" key="5">
    <source>
        <dbReference type="ARBA" id="ARBA00023015"/>
    </source>
</evidence>
<keyword evidence="5" id="KW-0805">Transcription regulation</keyword>
<evidence type="ECO:0000256" key="3">
    <source>
        <dbReference type="ARBA" id="ARBA00022771"/>
    </source>
</evidence>
<evidence type="ECO:0000256" key="1">
    <source>
        <dbReference type="ARBA" id="ARBA00007416"/>
    </source>
</evidence>
<keyword evidence="4" id="KW-0862">Zinc</keyword>
<dbReference type="EMBL" id="NCVQ01000008">
    <property type="protein sequence ID" value="PWZ15474.1"/>
    <property type="molecule type" value="Genomic_DNA"/>
</dbReference>
<dbReference type="GO" id="GO:0008270">
    <property type="term" value="F:zinc ion binding"/>
    <property type="evidence" value="ECO:0007669"/>
    <property type="project" value="UniProtKB-KW"/>
</dbReference>
<keyword evidence="3" id="KW-0863">Zinc-finger</keyword>
<dbReference type="AlphaFoldDB" id="A0A3L6E3G5"/>
<keyword evidence="6" id="KW-0804">Transcription</keyword>
<dbReference type="Pfam" id="PF09733">
    <property type="entry name" value="VEFS-Box"/>
    <property type="match status" value="1"/>
</dbReference>